<sequence length="89" mass="9517">MTALEHLGLNWSIPGHALGLAAAFWAWHPGYGHQGGPVPHPGLQYLSICQYTLVHVLNTCPSCLLEPVAVLLFLGISARQSTDQVMGGE</sequence>
<dbReference type="AlphaFoldDB" id="A0A165WE60"/>
<reference evidence="1 2" key="1">
    <citation type="journal article" date="2016" name="Mol. Biol. Evol.">
        <title>Comparative Genomics of Early-Diverging Mushroom-Forming Fungi Provides Insights into the Origins of Lignocellulose Decay Capabilities.</title>
        <authorList>
            <person name="Nagy L.G."/>
            <person name="Riley R."/>
            <person name="Tritt A."/>
            <person name="Adam C."/>
            <person name="Daum C."/>
            <person name="Floudas D."/>
            <person name="Sun H."/>
            <person name="Yadav J.S."/>
            <person name="Pangilinan J."/>
            <person name="Larsson K.H."/>
            <person name="Matsuura K."/>
            <person name="Barry K."/>
            <person name="Labutti K."/>
            <person name="Kuo R."/>
            <person name="Ohm R.A."/>
            <person name="Bhattacharya S.S."/>
            <person name="Shirouzu T."/>
            <person name="Yoshinaga Y."/>
            <person name="Martin F.M."/>
            <person name="Grigoriev I.V."/>
            <person name="Hibbett D.S."/>
        </authorList>
    </citation>
    <scope>NUCLEOTIDE SEQUENCE [LARGE SCALE GENOMIC DNA]</scope>
    <source>
        <strain evidence="1 2">HHB10207 ss-3</strain>
    </source>
</reference>
<gene>
    <name evidence="1" type="ORF">SISSUDRAFT_1068181</name>
</gene>
<evidence type="ECO:0000313" key="2">
    <source>
        <dbReference type="Proteomes" id="UP000076798"/>
    </source>
</evidence>
<accession>A0A165WE60</accession>
<protein>
    <submittedName>
        <fullName evidence="1">Uncharacterized protein</fullName>
    </submittedName>
</protein>
<name>A0A165WE60_9AGAM</name>
<dbReference type="Proteomes" id="UP000076798">
    <property type="component" value="Unassembled WGS sequence"/>
</dbReference>
<keyword evidence="2" id="KW-1185">Reference proteome</keyword>
<evidence type="ECO:0000313" key="1">
    <source>
        <dbReference type="EMBL" id="KZT31043.1"/>
    </source>
</evidence>
<proteinExistence type="predicted"/>
<organism evidence="1 2">
    <name type="scientific">Sistotremastrum suecicum HHB10207 ss-3</name>
    <dbReference type="NCBI Taxonomy" id="1314776"/>
    <lineage>
        <taxon>Eukaryota</taxon>
        <taxon>Fungi</taxon>
        <taxon>Dikarya</taxon>
        <taxon>Basidiomycota</taxon>
        <taxon>Agaricomycotina</taxon>
        <taxon>Agaricomycetes</taxon>
        <taxon>Sistotremastrales</taxon>
        <taxon>Sistotremastraceae</taxon>
        <taxon>Sistotremastrum</taxon>
    </lineage>
</organism>
<dbReference type="EMBL" id="KV428944">
    <property type="protein sequence ID" value="KZT31043.1"/>
    <property type="molecule type" value="Genomic_DNA"/>
</dbReference>